<evidence type="ECO:0000256" key="5">
    <source>
        <dbReference type="ARBA" id="ARBA00022679"/>
    </source>
</evidence>
<dbReference type="PROSITE" id="PS50110">
    <property type="entry name" value="RESPONSE_REGULATORY"/>
    <property type="match status" value="1"/>
</dbReference>
<dbReference type="Pfam" id="PF01584">
    <property type="entry name" value="CheW"/>
    <property type="match status" value="2"/>
</dbReference>
<evidence type="ECO:0000256" key="8">
    <source>
        <dbReference type="ARBA" id="ARBA00035100"/>
    </source>
</evidence>
<dbReference type="InterPro" id="IPR004358">
    <property type="entry name" value="Sig_transdc_His_kin-like_C"/>
</dbReference>
<evidence type="ECO:0000259" key="14">
    <source>
        <dbReference type="PROSITE" id="PS50851"/>
    </source>
</evidence>
<dbReference type="EC" id="2.7.13.3" evidence="2"/>
<sequence length="1026" mass="111364">MDDLLNEFLTETAESIDVVDVELVKLEQDPNNKEVLDNIFRLVHTIKGTCGFLGLPRLESVAHASENVLGKFRDGELSVTPSAVTVVLESLDRIKEILSGLEATEQEPEGDDGPLIGKLDQIAEGGEPEAAAKPAPEPDLEVVPTLGRALKPGEVALDELERAFMEAPGPDDDVAANDDGQAVSAGNESAGGRLYERAGGDDTIAVMAHLLAKRLPRHAKLGSFFDGIDDNLRQAKFSGLLTSLFKDDESAANNVMASIISVPGFGHEEFDLFAAEAKAVFEEVRLADDVRDDAAMCLELIRDAALEGSRKNAPPQKETKAGAGAANEDAARSGSVEKRTSQSIRVSVDLLEDLMNMVSELVLTRNQLLQMVREKEDNEFTVPIQRLSQTTTELQEGVMKTRMQPIGNAWAKLPRIVRDLAVELDKKIELDMRGAETELDRQVLELIKDPLTHMVRNSADHGIETPAERVAMGKPDHGTIILNAFHEGGHIIIEIRDDGRGIAADKIRKKALEKGLATEAELDDMSEAQIQKFVFHAGFSTAAAVTSVSGRGVGMDVVRTNIEKIGGTIDMTSVEGKGTTFQIKIPLTLAIVSALIVEASSERFAIPQISVLELVRAADGSDHKIERIKDTPVLRLRNRLLPLVYLNKILGFDSSEGKGEDAASDDFIIVSQVGAFTFGIVVDQVFDTEEIVVKPVAPILKDLSIYSGNTILGDGSVIMILDPNGIAENASSSVAGENNAVEEKTMVENLTINDESESLLLFRAGENSRKAVPLPLVARLEDIEVDKIEMSDGRHVVQYRGALMPIILADGLTGLRTEGRQAVLVFTDGDYTMGLAVDEILDIVEDHAEIKIVSGKPGMIGSAIIGEKATEVIDVAYYLAQAFDDWLKSRDQNTDVAPTRGTRVLLIDDSAFFRNMLKPLLKVAGYSLVCVDHAQAALDLREEGETFDLIISDIDMPGMDGFELAHILKKDGRWADTPLVALSSFSSPKHLERGRAAGFNDYIAKFDRKALLESLSQQIKLHDDAA</sequence>
<proteinExistence type="predicted"/>
<dbReference type="Gene3D" id="3.40.50.2300">
    <property type="match status" value="1"/>
</dbReference>
<evidence type="ECO:0000313" key="17">
    <source>
        <dbReference type="Proteomes" id="UP000322084"/>
    </source>
</evidence>
<keyword evidence="7" id="KW-0902">Two-component regulatory system</keyword>
<dbReference type="FunFam" id="3.30.565.10:FF:000016">
    <property type="entry name" value="Chemotaxis protein CheA, putative"/>
    <property type="match status" value="1"/>
</dbReference>
<dbReference type="GO" id="GO:0005737">
    <property type="term" value="C:cytoplasm"/>
    <property type="evidence" value="ECO:0007669"/>
    <property type="project" value="InterPro"/>
</dbReference>
<dbReference type="CDD" id="cd00088">
    <property type="entry name" value="HPT"/>
    <property type="match status" value="1"/>
</dbReference>
<evidence type="ECO:0000256" key="9">
    <source>
        <dbReference type="PROSITE-ProRule" id="PRU00110"/>
    </source>
</evidence>
<dbReference type="InterPro" id="IPR008207">
    <property type="entry name" value="Sig_transdc_His_kin_Hpt_dom"/>
</dbReference>
<dbReference type="PROSITE" id="PS50894">
    <property type="entry name" value="HPT"/>
    <property type="match status" value="1"/>
</dbReference>
<dbReference type="PANTHER" id="PTHR43395:SF1">
    <property type="entry name" value="CHEMOTAXIS PROTEIN CHEA"/>
    <property type="match status" value="1"/>
</dbReference>
<dbReference type="PANTHER" id="PTHR43395">
    <property type="entry name" value="SENSOR HISTIDINE KINASE CHEA"/>
    <property type="match status" value="1"/>
</dbReference>
<dbReference type="GO" id="GO:0000155">
    <property type="term" value="F:phosphorelay sensor kinase activity"/>
    <property type="evidence" value="ECO:0007669"/>
    <property type="project" value="InterPro"/>
</dbReference>
<dbReference type="SUPFAM" id="SSF47226">
    <property type="entry name" value="Histidine-containing phosphotransfer domain, HPT domain"/>
    <property type="match status" value="1"/>
</dbReference>
<evidence type="ECO:0000256" key="6">
    <source>
        <dbReference type="ARBA" id="ARBA00022777"/>
    </source>
</evidence>
<dbReference type="Gene3D" id="3.30.565.10">
    <property type="entry name" value="Histidine kinase-like ATPase, C-terminal domain"/>
    <property type="match status" value="1"/>
</dbReference>
<dbReference type="SMART" id="SM00448">
    <property type="entry name" value="REC"/>
    <property type="match status" value="1"/>
</dbReference>
<feature type="domain" description="Histidine kinase" evidence="12">
    <location>
        <begin position="349"/>
        <end position="589"/>
    </location>
</feature>
<dbReference type="SMART" id="SM00073">
    <property type="entry name" value="HPT"/>
    <property type="match status" value="1"/>
</dbReference>
<feature type="modified residue" description="Phosphohistidine" evidence="9">
    <location>
        <position position="44"/>
    </location>
</feature>
<dbReference type="InterPro" id="IPR036061">
    <property type="entry name" value="CheW-like_dom_sf"/>
</dbReference>
<evidence type="ECO:0000256" key="10">
    <source>
        <dbReference type="PROSITE-ProRule" id="PRU00169"/>
    </source>
</evidence>
<dbReference type="PROSITE" id="PS50851">
    <property type="entry name" value="CHEW"/>
    <property type="match status" value="2"/>
</dbReference>
<evidence type="ECO:0000256" key="2">
    <source>
        <dbReference type="ARBA" id="ARBA00012438"/>
    </source>
</evidence>
<dbReference type="InterPro" id="IPR009050">
    <property type="entry name" value="Globin-like_sf"/>
</dbReference>
<dbReference type="InterPro" id="IPR005467">
    <property type="entry name" value="His_kinase_dom"/>
</dbReference>
<dbReference type="InterPro" id="IPR037006">
    <property type="entry name" value="CheA-like_homodim_sf"/>
</dbReference>
<dbReference type="SUPFAM" id="SSF55874">
    <property type="entry name" value="ATPase domain of HSP90 chaperone/DNA topoisomerase II/histidine kinase"/>
    <property type="match status" value="1"/>
</dbReference>
<evidence type="ECO:0000256" key="3">
    <source>
        <dbReference type="ARBA" id="ARBA00021495"/>
    </source>
</evidence>
<dbReference type="AlphaFoldDB" id="A0A5A7MPD4"/>
<evidence type="ECO:0000256" key="11">
    <source>
        <dbReference type="SAM" id="MobiDB-lite"/>
    </source>
</evidence>
<dbReference type="EMBL" id="BKCL01000004">
    <property type="protein sequence ID" value="GEQ97912.1"/>
    <property type="molecule type" value="Genomic_DNA"/>
</dbReference>
<dbReference type="PROSITE" id="PS50109">
    <property type="entry name" value="HIS_KIN"/>
    <property type="match status" value="1"/>
</dbReference>
<feature type="domain" description="CheW-like" evidence="14">
    <location>
        <begin position="756"/>
        <end position="884"/>
    </location>
</feature>
<reference evidence="16 17" key="1">
    <citation type="submission" date="2019-09" db="EMBL/GenBank/DDBJ databases">
        <title>NBRP : Genome information of microbial organism related human and environment.</title>
        <authorList>
            <person name="Hattori M."/>
            <person name="Oshima K."/>
            <person name="Inaba H."/>
            <person name="Suda W."/>
            <person name="Sakamoto M."/>
            <person name="Iino T."/>
            <person name="Kitahara M."/>
            <person name="Oshida Y."/>
            <person name="Iida T."/>
            <person name="Kudo T."/>
            <person name="Itoh T."/>
            <person name="Ohkuma M."/>
        </authorList>
    </citation>
    <scope>NUCLEOTIDE SEQUENCE [LARGE SCALE GENOMIC DNA]</scope>
    <source>
        <strain evidence="16 17">Hi-2</strain>
    </source>
</reference>
<evidence type="ECO:0000256" key="1">
    <source>
        <dbReference type="ARBA" id="ARBA00000085"/>
    </source>
</evidence>
<dbReference type="Gene3D" id="2.30.30.40">
    <property type="entry name" value="SH3 Domains"/>
    <property type="match status" value="1"/>
</dbReference>
<dbReference type="Pfam" id="PF01627">
    <property type="entry name" value="Hpt"/>
    <property type="match status" value="1"/>
</dbReference>
<dbReference type="Pfam" id="PF00072">
    <property type="entry name" value="Response_reg"/>
    <property type="match status" value="1"/>
</dbReference>
<accession>A0A5A7MPD4</accession>
<dbReference type="Proteomes" id="UP000322084">
    <property type="component" value="Unassembled WGS sequence"/>
</dbReference>
<dbReference type="SUPFAM" id="SSF46458">
    <property type="entry name" value="Globin-like"/>
    <property type="match status" value="1"/>
</dbReference>
<name>A0A5A7MPD4_9PROT</name>
<keyword evidence="4 10" id="KW-0597">Phosphoprotein</keyword>
<feature type="domain" description="HPt" evidence="15">
    <location>
        <begin position="1"/>
        <end position="101"/>
    </location>
</feature>
<dbReference type="SMART" id="SM00260">
    <property type="entry name" value="CheW"/>
    <property type="match status" value="1"/>
</dbReference>
<comment type="function">
    <text evidence="8">Involved in the transmission of sensory signals from the chemoreceptors to the flagellar motors. CheA is autophosphorylated; it can transfer its phosphate group to either CheB or CheY.</text>
</comment>
<evidence type="ECO:0000259" key="13">
    <source>
        <dbReference type="PROSITE" id="PS50110"/>
    </source>
</evidence>
<dbReference type="RefSeq" id="WP_210431556.1">
    <property type="nucleotide sequence ID" value="NZ_BKCL01000004.1"/>
</dbReference>
<dbReference type="InterPro" id="IPR012292">
    <property type="entry name" value="Globin/Proto"/>
</dbReference>
<gene>
    <name evidence="16" type="ORF">JCM17844_15490</name>
</gene>
<dbReference type="InterPro" id="IPR036097">
    <property type="entry name" value="HisK_dim/P_sf"/>
</dbReference>
<comment type="caution">
    <text evidence="16">The sequence shown here is derived from an EMBL/GenBank/DDBJ whole genome shotgun (WGS) entry which is preliminary data.</text>
</comment>
<dbReference type="InterPro" id="IPR003594">
    <property type="entry name" value="HATPase_dom"/>
</dbReference>
<comment type="catalytic activity">
    <reaction evidence="1">
        <text>ATP + protein L-histidine = ADP + protein N-phospho-L-histidine.</text>
        <dbReference type="EC" id="2.7.13.3"/>
    </reaction>
</comment>
<evidence type="ECO:0000259" key="12">
    <source>
        <dbReference type="PROSITE" id="PS50109"/>
    </source>
</evidence>
<dbReference type="SMART" id="SM01231">
    <property type="entry name" value="H-kinase_dim"/>
    <property type="match status" value="1"/>
</dbReference>
<dbReference type="InterPro" id="IPR051315">
    <property type="entry name" value="Bact_Chemotaxis_CheA"/>
</dbReference>
<dbReference type="InterPro" id="IPR004105">
    <property type="entry name" value="CheA-like_dim"/>
</dbReference>
<dbReference type="GO" id="GO:0019825">
    <property type="term" value="F:oxygen binding"/>
    <property type="evidence" value="ECO:0007669"/>
    <property type="project" value="InterPro"/>
</dbReference>
<keyword evidence="5" id="KW-0808">Transferase</keyword>
<dbReference type="InterPro" id="IPR001789">
    <property type="entry name" value="Sig_transdc_resp-reg_receiver"/>
</dbReference>
<dbReference type="PRINTS" id="PR00344">
    <property type="entry name" value="BCTRLSENSOR"/>
</dbReference>
<dbReference type="Gene3D" id="1.20.120.160">
    <property type="entry name" value="HPT domain"/>
    <property type="match status" value="1"/>
</dbReference>
<feature type="compositionally biased region" description="Basic and acidic residues" evidence="11">
    <location>
        <begin position="329"/>
        <end position="338"/>
    </location>
</feature>
<feature type="domain" description="CheW-like" evidence="14">
    <location>
        <begin position="591"/>
        <end position="732"/>
    </location>
</feature>
<feature type="modified residue" description="4-aspartylphosphate" evidence="10">
    <location>
        <position position="953"/>
    </location>
</feature>
<evidence type="ECO:0000256" key="7">
    <source>
        <dbReference type="ARBA" id="ARBA00023012"/>
    </source>
</evidence>
<dbReference type="Gene3D" id="1.10.490.10">
    <property type="entry name" value="Globins"/>
    <property type="match status" value="1"/>
</dbReference>
<evidence type="ECO:0000259" key="15">
    <source>
        <dbReference type="PROSITE" id="PS50894"/>
    </source>
</evidence>
<feature type="region of interest" description="Disordered" evidence="11">
    <location>
        <begin position="308"/>
        <end position="338"/>
    </location>
</feature>
<dbReference type="InterPro" id="IPR002545">
    <property type="entry name" value="CheW-lke_dom"/>
</dbReference>
<dbReference type="InterPro" id="IPR036641">
    <property type="entry name" value="HPT_dom_sf"/>
</dbReference>
<evidence type="ECO:0000313" key="16">
    <source>
        <dbReference type="EMBL" id="GEQ97912.1"/>
    </source>
</evidence>
<dbReference type="SUPFAM" id="SSF47384">
    <property type="entry name" value="Homodimeric domain of signal transducing histidine kinase"/>
    <property type="match status" value="1"/>
</dbReference>
<dbReference type="InterPro" id="IPR036890">
    <property type="entry name" value="HATPase_C_sf"/>
</dbReference>
<feature type="domain" description="Response regulatory" evidence="13">
    <location>
        <begin position="903"/>
        <end position="1020"/>
    </location>
</feature>
<protein>
    <recommendedName>
        <fullName evidence="3">Chemotaxis protein CheA</fullName>
        <ecNumber evidence="2">2.7.13.3</ecNumber>
    </recommendedName>
</protein>
<dbReference type="InterPro" id="IPR011006">
    <property type="entry name" value="CheY-like_superfamily"/>
</dbReference>
<dbReference type="GO" id="GO:0020037">
    <property type="term" value="F:heme binding"/>
    <property type="evidence" value="ECO:0007669"/>
    <property type="project" value="InterPro"/>
</dbReference>
<dbReference type="Gene3D" id="1.10.287.560">
    <property type="entry name" value="Histidine kinase CheA-like, homodimeric domain"/>
    <property type="match status" value="1"/>
</dbReference>
<dbReference type="GO" id="GO:0006935">
    <property type="term" value="P:chemotaxis"/>
    <property type="evidence" value="ECO:0007669"/>
    <property type="project" value="InterPro"/>
</dbReference>
<evidence type="ECO:0000256" key="4">
    <source>
        <dbReference type="ARBA" id="ARBA00022553"/>
    </source>
</evidence>
<dbReference type="Pfam" id="PF02895">
    <property type="entry name" value="H-kinase_dim"/>
    <property type="match status" value="1"/>
</dbReference>
<dbReference type="SUPFAM" id="SSF50341">
    <property type="entry name" value="CheW-like"/>
    <property type="match status" value="2"/>
</dbReference>
<dbReference type="CDD" id="cd16916">
    <property type="entry name" value="HATPase_CheA-like"/>
    <property type="match status" value="1"/>
</dbReference>
<organism evidence="16 17">
    <name type="scientific">Iodidimonas gelatinilytica</name>
    <dbReference type="NCBI Taxonomy" id="1236966"/>
    <lineage>
        <taxon>Bacteria</taxon>
        <taxon>Pseudomonadati</taxon>
        <taxon>Pseudomonadota</taxon>
        <taxon>Alphaproteobacteria</taxon>
        <taxon>Iodidimonadales</taxon>
        <taxon>Iodidimonadaceae</taxon>
        <taxon>Iodidimonas</taxon>
    </lineage>
</organism>
<dbReference type="SUPFAM" id="SSF52172">
    <property type="entry name" value="CheY-like"/>
    <property type="match status" value="1"/>
</dbReference>
<keyword evidence="6" id="KW-0418">Kinase</keyword>
<dbReference type="SMART" id="SM00387">
    <property type="entry name" value="HATPase_c"/>
    <property type="match status" value="1"/>
</dbReference>
<dbReference type="Pfam" id="PF02518">
    <property type="entry name" value="HATPase_c"/>
    <property type="match status" value="1"/>
</dbReference>